<dbReference type="SMART" id="SM00827">
    <property type="entry name" value="PKS_AT"/>
    <property type="match status" value="1"/>
</dbReference>
<dbReference type="InterPro" id="IPR020807">
    <property type="entry name" value="PKS_DH"/>
</dbReference>
<dbReference type="InterPro" id="IPR036291">
    <property type="entry name" value="NAD(P)-bd_dom_sf"/>
</dbReference>
<dbReference type="InterPro" id="IPR020841">
    <property type="entry name" value="PKS_Beta-ketoAc_synthase_dom"/>
</dbReference>
<dbReference type="PROSITE" id="PS00606">
    <property type="entry name" value="KS3_1"/>
    <property type="match status" value="1"/>
</dbReference>
<evidence type="ECO:0000259" key="9">
    <source>
        <dbReference type="PROSITE" id="PS52004"/>
    </source>
</evidence>
<dbReference type="SMART" id="SM00829">
    <property type="entry name" value="PKS_ER"/>
    <property type="match status" value="1"/>
</dbReference>
<accession>A0A1Y2DXP0</accession>
<evidence type="ECO:0000259" key="10">
    <source>
        <dbReference type="PROSITE" id="PS52019"/>
    </source>
</evidence>
<dbReference type="GO" id="GO:0004312">
    <property type="term" value="F:fatty acid synthase activity"/>
    <property type="evidence" value="ECO:0007669"/>
    <property type="project" value="TreeGrafter"/>
</dbReference>
<feature type="active site" description="Proton donor; for dehydratase activity" evidence="6">
    <location>
        <position position="1156"/>
    </location>
</feature>
<dbReference type="SMART" id="SM00823">
    <property type="entry name" value="PKS_PP"/>
    <property type="match status" value="1"/>
</dbReference>
<evidence type="ECO:0000313" key="12">
    <source>
        <dbReference type="Proteomes" id="UP000193689"/>
    </source>
</evidence>
<dbReference type="OrthoDB" id="329835at2759"/>
<dbReference type="SMART" id="SM00822">
    <property type="entry name" value="PKS_KR"/>
    <property type="match status" value="1"/>
</dbReference>
<dbReference type="SMART" id="SM00826">
    <property type="entry name" value="PKS_DH"/>
    <property type="match status" value="1"/>
</dbReference>
<keyword evidence="3" id="KW-0808">Transferase</keyword>
<keyword evidence="4" id="KW-0560">Oxidoreductase</keyword>
<keyword evidence="2" id="KW-0597">Phosphoprotein</keyword>
<dbReference type="CDD" id="cd00833">
    <property type="entry name" value="PKS"/>
    <property type="match status" value="1"/>
</dbReference>
<dbReference type="Pfam" id="PF02801">
    <property type="entry name" value="Ketoacyl-synt_C"/>
    <property type="match status" value="1"/>
</dbReference>
<dbReference type="Gene3D" id="1.10.1200.10">
    <property type="entry name" value="ACP-like"/>
    <property type="match status" value="1"/>
</dbReference>
<gene>
    <name evidence="11" type="ORF">BCR38DRAFT_410325</name>
</gene>
<dbReference type="Pfam" id="PF21089">
    <property type="entry name" value="PKS_DH_N"/>
    <property type="match status" value="1"/>
</dbReference>
<dbReference type="SUPFAM" id="SSF55048">
    <property type="entry name" value="Probable ACP-binding domain of malonyl-CoA ACP transacylase"/>
    <property type="match status" value="1"/>
</dbReference>
<evidence type="ECO:0000256" key="5">
    <source>
        <dbReference type="ARBA" id="ARBA00023268"/>
    </source>
</evidence>
<keyword evidence="1" id="KW-0596">Phosphopantetheine</keyword>
<feature type="domain" description="PKS/mFAS DH" evidence="10">
    <location>
        <begin position="932"/>
        <end position="1248"/>
    </location>
</feature>
<evidence type="ECO:0000256" key="4">
    <source>
        <dbReference type="ARBA" id="ARBA00023002"/>
    </source>
</evidence>
<dbReference type="GO" id="GO:0031177">
    <property type="term" value="F:phosphopantetheine binding"/>
    <property type="evidence" value="ECO:0007669"/>
    <property type="project" value="InterPro"/>
</dbReference>
<dbReference type="PANTHER" id="PTHR43775">
    <property type="entry name" value="FATTY ACID SYNTHASE"/>
    <property type="match status" value="1"/>
</dbReference>
<evidence type="ECO:0000256" key="6">
    <source>
        <dbReference type="PROSITE-ProRule" id="PRU01363"/>
    </source>
</evidence>
<proteinExistence type="predicted"/>
<dbReference type="GeneID" id="63774662"/>
<dbReference type="Pfam" id="PF16197">
    <property type="entry name" value="KAsynt_C_assoc"/>
    <property type="match status" value="1"/>
</dbReference>
<keyword evidence="12" id="KW-1185">Reference proteome</keyword>
<dbReference type="PANTHER" id="PTHR43775:SF13">
    <property type="entry name" value="POLYKETIDE SYNTHASE 1"/>
    <property type="match status" value="1"/>
</dbReference>
<dbReference type="STRING" id="1141098.A0A1Y2DXP0"/>
<dbReference type="InterPro" id="IPR050091">
    <property type="entry name" value="PKS_NRPS_Biosynth_Enz"/>
</dbReference>
<dbReference type="InterPro" id="IPR042104">
    <property type="entry name" value="PKS_dehydratase_sf"/>
</dbReference>
<dbReference type="InterPro" id="IPR009081">
    <property type="entry name" value="PP-bd_ACP"/>
</dbReference>
<feature type="active site" description="Proton acceptor; for dehydratase activity" evidence="6">
    <location>
        <position position="964"/>
    </location>
</feature>
<dbReference type="PROSITE" id="PS00012">
    <property type="entry name" value="PHOSPHOPANTETHEINE"/>
    <property type="match status" value="1"/>
</dbReference>
<dbReference type="Gene3D" id="3.40.47.10">
    <property type="match status" value="1"/>
</dbReference>
<feature type="domain" description="Carrier" evidence="8">
    <location>
        <begin position="2196"/>
        <end position="2270"/>
    </location>
</feature>
<dbReference type="GO" id="GO:0004315">
    <property type="term" value="F:3-oxoacyl-[acyl-carrier-protein] synthase activity"/>
    <property type="evidence" value="ECO:0007669"/>
    <property type="project" value="InterPro"/>
</dbReference>
<dbReference type="Gene3D" id="3.10.129.110">
    <property type="entry name" value="Polyketide synthase dehydratase"/>
    <property type="match status" value="1"/>
</dbReference>
<dbReference type="Gene3D" id="3.40.366.10">
    <property type="entry name" value="Malonyl-Coenzyme A Acyl Carrier Protein, domain 2"/>
    <property type="match status" value="1"/>
</dbReference>
<dbReference type="CDD" id="cd05195">
    <property type="entry name" value="enoyl_red"/>
    <property type="match status" value="1"/>
</dbReference>
<dbReference type="FunFam" id="3.40.50.720:FF:000209">
    <property type="entry name" value="Polyketide synthase Pks12"/>
    <property type="match status" value="1"/>
</dbReference>
<dbReference type="SUPFAM" id="SSF53901">
    <property type="entry name" value="Thiolase-like"/>
    <property type="match status" value="1"/>
</dbReference>
<comment type="caution">
    <text evidence="11">The sequence shown here is derived from an EMBL/GenBank/DDBJ whole genome shotgun (WGS) entry which is preliminary data.</text>
</comment>
<dbReference type="GO" id="GO:0006633">
    <property type="term" value="P:fatty acid biosynthetic process"/>
    <property type="evidence" value="ECO:0007669"/>
    <property type="project" value="InterPro"/>
</dbReference>
<dbReference type="InterPro" id="IPR014030">
    <property type="entry name" value="Ketoacyl_synth_N"/>
</dbReference>
<dbReference type="Pfam" id="PF23297">
    <property type="entry name" value="ACP_SdgA_C"/>
    <property type="match status" value="1"/>
</dbReference>
<dbReference type="InterPro" id="IPR011032">
    <property type="entry name" value="GroES-like_sf"/>
</dbReference>
<dbReference type="InterPro" id="IPR049552">
    <property type="entry name" value="PKS_DH_N"/>
</dbReference>
<dbReference type="RefSeq" id="XP_040715052.1">
    <property type="nucleotide sequence ID" value="XM_040858450.1"/>
</dbReference>
<organism evidence="11 12">
    <name type="scientific">Pseudomassariella vexata</name>
    <dbReference type="NCBI Taxonomy" id="1141098"/>
    <lineage>
        <taxon>Eukaryota</taxon>
        <taxon>Fungi</taxon>
        <taxon>Dikarya</taxon>
        <taxon>Ascomycota</taxon>
        <taxon>Pezizomycotina</taxon>
        <taxon>Sordariomycetes</taxon>
        <taxon>Xylariomycetidae</taxon>
        <taxon>Amphisphaeriales</taxon>
        <taxon>Pseudomassariaceae</taxon>
        <taxon>Pseudomassariella</taxon>
    </lineage>
</organism>
<dbReference type="PROSITE" id="PS50075">
    <property type="entry name" value="CARRIER"/>
    <property type="match status" value="1"/>
</dbReference>
<reference evidence="11 12" key="1">
    <citation type="submission" date="2016-07" db="EMBL/GenBank/DDBJ databases">
        <title>Pervasive Adenine N6-methylation of Active Genes in Fungi.</title>
        <authorList>
            <consortium name="DOE Joint Genome Institute"/>
            <person name="Mondo S.J."/>
            <person name="Dannebaum R.O."/>
            <person name="Kuo R.C."/>
            <person name="Labutti K."/>
            <person name="Haridas S."/>
            <person name="Kuo A."/>
            <person name="Salamov A."/>
            <person name="Ahrendt S.R."/>
            <person name="Lipzen A."/>
            <person name="Sullivan W."/>
            <person name="Andreopoulos W.B."/>
            <person name="Clum A."/>
            <person name="Lindquist E."/>
            <person name="Daum C."/>
            <person name="Ramamoorthy G.K."/>
            <person name="Gryganskyi A."/>
            <person name="Culley D."/>
            <person name="Magnuson J.K."/>
            <person name="James T.Y."/>
            <person name="O'Malley M.A."/>
            <person name="Stajich J.E."/>
            <person name="Spatafora J.W."/>
            <person name="Visel A."/>
            <person name="Grigoriev I.V."/>
        </authorList>
    </citation>
    <scope>NUCLEOTIDE SEQUENCE [LARGE SCALE GENOMIC DNA]</scope>
    <source>
        <strain evidence="11 12">CBS 129021</strain>
    </source>
</reference>
<dbReference type="GO" id="GO:0016491">
    <property type="term" value="F:oxidoreductase activity"/>
    <property type="evidence" value="ECO:0007669"/>
    <property type="project" value="UniProtKB-KW"/>
</dbReference>
<evidence type="ECO:0000313" key="11">
    <source>
        <dbReference type="EMBL" id="ORY63395.1"/>
    </source>
</evidence>
<dbReference type="InterPro" id="IPR057326">
    <property type="entry name" value="KR_dom"/>
</dbReference>
<dbReference type="InterPro" id="IPR018201">
    <property type="entry name" value="Ketoacyl_synth_AS"/>
</dbReference>
<dbReference type="Pfam" id="PF14765">
    <property type="entry name" value="PS-DH"/>
    <property type="match status" value="1"/>
</dbReference>
<name>A0A1Y2DXP0_9PEZI</name>
<dbReference type="InterPro" id="IPR016036">
    <property type="entry name" value="Malonyl_transacylase_ACP-bd"/>
</dbReference>
<dbReference type="SUPFAM" id="SSF51735">
    <property type="entry name" value="NAD(P)-binding Rossmann-fold domains"/>
    <property type="match status" value="2"/>
</dbReference>
<dbReference type="PROSITE" id="PS52004">
    <property type="entry name" value="KS3_2"/>
    <property type="match status" value="1"/>
</dbReference>
<dbReference type="InterPro" id="IPR020806">
    <property type="entry name" value="PKS_PP-bd"/>
</dbReference>
<evidence type="ECO:0000259" key="8">
    <source>
        <dbReference type="PROSITE" id="PS50075"/>
    </source>
</evidence>
<dbReference type="Proteomes" id="UP000193689">
    <property type="component" value="Unassembled WGS sequence"/>
</dbReference>
<protein>
    <submittedName>
        <fullName evidence="11">Uncharacterized protein</fullName>
    </submittedName>
</protein>
<dbReference type="InterPro" id="IPR036736">
    <property type="entry name" value="ACP-like_sf"/>
</dbReference>
<dbReference type="Gene3D" id="3.40.50.720">
    <property type="entry name" value="NAD(P)-binding Rossmann-like Domain"/>
    <property type="match status" value="1"/>
</dbReference>
<dbReference type="SUPFAM" id="SSF47336">
    <property type="entry name" value="ACP-like"/>
    <property type="match status" value="1"/>
</dbReference>
<dbReference type="Pfam" id="PF23114">
    <property type="entry name" value="NAD-bd_HRPKS_sdrA"/>
    <property type="match status" value="1"/>
</dbReference>
<sequence>MYSQPNAHAKCNGQTLLNGNQQLLPVAIVGMSCRLSGNVSTIEDFWQLMSMSRSGWSEIPEDRFSKDSYYHPNPAKKGCFNTRGGYFLTQNPALFDAPFFNITQQEAEAMDPQQRLLLECTYEAIENAGIPKEQVVGKKVGVFVGGAASDYRLGNLRDVESTPIFDATGNHQSILAGRISYYFDFRGPSYSVDTACSSSLYALHQAVQSIRSGESEMAIVAACHLNLQPGDWVSMSLLRLFSDHGVTYAFDNRAKSGFARGEGAGCLILKALSKAVDDNDRIRSVIVNTGTNQDGRTVGLTSPNGTAQEQLMREVYANAGIQPEDAGFVEAHGTGTKVGDPIEASAIHNVFGKGRTAREPLFLGSVKSNVGHLENASGVVSVIKAAMMLEKGFILPNVNFEEPNENIPLLEWNMKVPTSQRPWPSKKRYLSVNNFGFGGSNAHCVLERPPVQAKPGNLKPHSGEVEERLFVLSANDESSAKRSMEQLAIFLEQHPEVFQKSLMRNLAYTLCQRRCHLPWRIALPAKSSIQLAAALNHSDAKPVRASQSPKIAFVYTGQGAQWHAMGRELMDSYPVFATTMRAADSCLASLGADFSLLEELAKDKGSTQVGKAHISQPACSALQLALTDLLKSWGISPSSVTGHSSGEIAAAYAAGALSLEAAMSVAHHRGQAVIRMREKYPDLKGSMLAVGAGPEFVLPLAQLVQSGVAVVACENSPSSVTASGDELAIDELAEMIEARQLFNRKLRVDVAYHSPHMKLVAEDYHNAISSVSPVQDRHVHFYSSLHGKKVELSTLEASYWVDNLTCPVRFSTSFHALCADRAPDLVIEVGPHAALEGPIKQILKSIGQKAIKTTYLPTLVRNKNATDTALELAAGLYMKGQPLNFESINHEDGDYEPPTLLTNLVPYPWSRQRYWHESRMSQQHRQKPFPRHDLLGTVADFSNELAPTWRNIIRTDEIPWLRDHKMQSLTTFPFAGFVSMAVEAAGQRATMRGGSFERFSLREIQVKRPLLLEDGAEYEVALAISPYAEGTRSYSDEWDDFRIWSWQQGKGWTEHCRGMIAARKGASSNLVNSANQVMAGRKFQAANKACQEAVDVTGFYHELDKIGATYGPIFQKLSGIRACQDQAVATVDVADTAATMPSAFQTPYIVHPALLDQVFQLSFPILGAGRFGMGMLYMPSAIKELHLQGTLPMQPGEKMHIMAHGCPDFKAPKAVDFSMSALLSSDHQEAVIHLDGLQMTPVKGEGVVMDMPRDLCFKLQWEPVNRTQVSKFCADEEDRVDSDNNSEPGSSTGGPKPVVAANNHDTAAHDEGLVNNPEAFVVISDVDEPRDMKPVVDIHVNGADETLAATEEPDQVNVVMNYAIHENGLTQFKPNTPVIIISDRPETDLFLSSLAASFVSLLGTTPVIHSLSEVETAENAHIILCELGRPFLAELTPDSFAQVQKILTQSAGVLWVTKGAYMNATNPTASMSLGLTRTVRSETEAKVATLDLASDSELQERGQADLTLQAFAKVFAAEGSEPVDMEYTEKNGALFVPRIVDDGDMNLLVHRELQKSAPYPQDFAQNSRPLKMGIGTTGALDTLFFHDVEDYVIGDTEIELQVMATGMNFKDVVIAMGQLPSPYIGIECAGVVSRVGPNVCNLCVGDRVCAMSEGAYSTLARCPATSAARIPSSMSFEVAASIPVVYCTAYYGIVELARLERGERILIHAAAGGVGQAAIQLSKMLGVEIYATVGSPDKKQFIMENYGIPEDHIFSSRDTSFGPAIREMTGGAGVDVVINSLAGEFLRETWDCIAHFGRFIEIGKRDITSNTRLEMAKFNYNATFSSVDLTVLAAERPVHMARTFDAVMKLFEAETVKTISPITVFGIAEIEKAFRLLQSGKTIGKLVVVPKPGEQAVHPKSSSRRLRSDATYLIVGGTGGLGRSMSKSMVENGAKHIVLLSRSGRLKGPVAQLIQDIHQFSGANIVVKACDVADMDSVMQLVNYCAQELPPIGGVIHAGMVLRDVLFEKMTFDDYETVIRSKVAGAWNMHNALLATPLDFFILISSAAGIVGNRGQAAYAAANTFLDAFAQYRLRCGLPAASIDLTAVEDVGYLAENATRQQEVLQTLGGDTINEAEVLVLVMAAIHGSMLQSCNNHCLTGLKLNGDKLPHFASDAKFTQLRNTVLAMSSAAASTNQKISIGVSLSRAKTPEESQEIITVGLAEKLAAILMVLPEDMDAARSITAYGLDSLNAIELRNWITKELGTSLQVLELLTSGSLTNLAAIILKKRQAAGSGGN</sequence>
<dbReference type="InterPro" id="IPR006162">
    <property type="entry name" value="Ppantetheine_attach_site"/>
</dbReference>
<dbReference type="PROSITE" id="PS52019">
    <property type="entry name" value="PKS_MFAS_DH"/>
    <property type="match status" value="1"/>
</dbReference>
<dbReference type="InterPro" id="IPR032821">
    <property type="entry name" value="PKS_assoc"/>
</dbReference>
<dbReference type="SMART" id="SM00825">
    <property type="entry name" value="PKS_KS"/>
    <property type="match status" value="1"/>
</dbReference>
<feature type="region of interest" description="Disordered" evidence="7">
    <location>
        <begin position="1275"/>
        <end position="1302"/>
    </location>
</feature>
<dbReference type="InterPro" id="IPR002364">
    <property type="entry name" value="Quin_OxRdtase/zeta-crystal_CS"/>
</dbReference>
<dbReference type="InParanoid" id="A0A1Y2DXP0"/>
<dbReference type="InterPro" id="IPR016035">
    <property type="entry name" value="Acyl_Trfase/lysoPLipase"/>
</dbReference>
<dbReference type="Pfam" id="PF00698">
    <property type="entry name" value="Acyl_transf_1"/>
    <property type="match status" value="1"/>
</dbReference>
<dbReference type="GO" id="GO:0008270">
    <property type="term" value="F:zinc ion binding"/>
    <property type="evidence" value="ECO:0007669"/>
    <property type="project" value="InterPro"/>
</dbReference>
<dbReference type="Gene3D" id="3.90.180.10">
    <property type="entry name" value="Medium-chain alcohol dehydrogenases, catalytic domain"/>
    <property type="match status" value="1"/>
</dbReference>
<dbReference type="InterPro" id="IPR056501">
    <property type="entry name" value="NAD-bd_HRPKS_sdrA"/>
</dbReference>
<evidence type="ECO:0000256" key="2">
    <source>
        <dbReference type="ARBA" id="ARBA00022553"/>
    </source>
</evidence>
<evidence type="ECO:0000256" key="7">
    <source>
        <dbReference type="SAM" id="MobiDB-lite"/>
    </source>
</evidence>
<dbReference type="SUPFAM" id="SSF50129">
    <property type="entry name" value="GroES-like"/>
    <property type="match status" value="1"/>
</dbReference>
<dbReference type="InterPro" id="IPR001227">
    <property type="entry name" value="Ac_transferase_dom_sf"/>
</dbReference>
<dbReference type="InterPro" id="IPR016039">
    <property type="entry name" value="Thiolase-like"/>
</dbReference>
<dbReference type="GO" id="GO:1901336">
    <property type="term" value="P:lactone biosynthetic process"/>
    <property type="evidence" value="ECO:0007669"/>
    <property type="project" value="UniProtKB-ARBA"/>
</dbReference>
<dbReference type="InterPro" id="IPR049900">
    <property type="entry name" value="PKS_mFAS_DH"/>
</dbReference>
<feature type="domain" description="Ketosynthase family 3 (KS3)" evidence="9">
    <location>
        <begin position="23"/>
        <end position="448"/>
    </location>
</feature>
<dbReference type="EMBL" id="MCFJ01000008">
    <property type="protein sequence ID" value="ORY63395.1"/>
    <property type="molecule type" value="Genomic_DNA"/>
</dbReference>
<dbReference type="PROSITE" id="PS01162">
    <property type="entry name" value="QOR_ZETA_CRYSTAL"/>
    <property type="match status" value="1"/>
</dbReference>
<dbReference type="InterPro" id="IPR013154">
    <property type="entry name" value="ADH-like_N"/>
</dbReference>
<dbReference type="InterPro" id="IPR014043">
    <property type="entry name" value="Acyl_transferase_dom"/>
</dbReference>
<dbReference type="Pfam" id="PF13602">
    <property type="entry name" value="ADH_zinc_N_2"/>
    <property type="match status" value="1"/>
</dbReference>
<feature type="region of interest" description="N-terminal hotdog fold" evidence="6">
    <location>
        <begin position="932"/>
        <end position="1067"/>
    </location>
</feature>
<dbReference type="Pfam" id="PF08659">
    <property type="entry name" value="KR"/>
    <property type="match status" value="1"/>
</dbReference>
<dbReference type="InterPro" id="IPR049551">
    <property type="entry name" value="PKS_DH_C"/>
</dbReference>
<dbReference type="InterPro" id="IPR013968">
    <property type="entry name" value="PKS_KR"/>
</dbReference>
<dbReference type="GO" id="GO:0030639">
    <property type="term" value="P:polyketide biosynthetic process"/>
    <property type="evidence" value="ECO:0007669"/>
    <property type="project" value="UniProtKB-ARBA"/>
</dbReference>
<evidence type="ECO:0000256" key="1">
    <source>
        <dbReference type="ARBA" id="ARBA00022450"/>
    </source>
</evidence>
<dbReference type="InterPro" id="IPR014031">
    <property type="entry name" value="Ketoacyl_synth_C"/>
</dbReference>
<dbReference type="SUPFAM" id="SSF52151">
    <property type="entry name" value="FabD/lysophospholipase-like"/>
    <property type="match status" value="1"/>
</dbReference>
<dbReference type="Pfam" id="PF08240">
    <property type="entry name" value="ADH_N"/>
    <property type="match status" value="1"/>
</dbReference>
<keyword evidence="5" id="KW-0511">Multifunctional enzyme</keyword>
<dbReference type="Pfam" id="PF00109">
    <property type="entry name" value="ketoacyl-synt"/>
    <property type="match status" value="1"/>
</dbReference>
<dbReference type="InterPro" id="IPR020843">
    <property type="entry name" value="ER"/>
</dbReference>
<evidence type="ECO:0000256" key="3">
    <source>
        <dbReference type="ARBA" id="ARBA00022679"/>
    </source>
</evidence>
<feature type="region of interest" description="C-terminal hotdog fold" evidence="6">
    <location>
        <begin position="1091"/>
        <end position="1248"/>
    </location>
</feature>